<evidence type="ECO:0000313" key="1">
    <source>
        <dbReference type="EMBL" id="KAK1433042.1"/>
    </source>
</evidence>
<dbReference type="Proteomes" id="UP001229421">
    <property type="component" value="Unassembled WGS sequence"/>
</dbReference>
<keyword evidence="2" id="KW-1185">Reference proteome</keyword>
<accession>A0AAD8L1H7</accession>
<sequence length="127" mass="15096">MELEAQHLIYKCSKCMYYVHPHCATQRTENFMTILLPGLGKTEKNFNDADHPNLVHLPCNFACHYTDPHRTDCSGIQDYVLIQRSMDRTRRIKMYRRFRQQKRLGLYPSETIRPVTGHWKVVDDVQQ</sequence>
<organism evidence="1 2">
    <name type="scientific">Tagetes erecta</name>
    <name type="common">African marigold</name>
    <dbReference type="NCBI Taxonomy" id="13708"/>
    <lineage>
        <taxon>Eukaryota</taxon>
        <taxon>Viridiplantae</taxon>
        <taxon>Streptophyta</taxon>
        <taxon>Embryophyta</taxon>
        <taxon>Tracheophyta</taxon>
        <taxon>Spermatophyta</taxon>
        <taxon>Magnoliopsida</taxon>
        <taxon>eudicotyledons</taxon>
        <taxon>Gunneridae</taxon>
        <taxon>Pentapetalae</taxon>
        <taxon>asterids</taxon>
        <taxon>campanulids</taxon>
        <taxon>Asterales</taxon>
        <taxon>Asteraceae</taxon>
        <taxon>Asteroideae</taxon>
        <taxon>Heliantheae alliance</taxon>
        <taxon>Tageteae</taxon>
        <taxon>Tagetes</taxon>
    </lineage>
</organism>
<reference evidence="1" key="1">
    <citation type="journal article" date="2023" name="bioRxiv">
        <title>Improved chromosome-level genome assembly for marigold (Tagetes erecta).</title>
        <authorList>
            <person name="Jiang F."/>
            <person name="Yuan L."/>
            <person name="Wang S."/>
            <person name="Wang H."/>
            <person name="Xu D."/>
            <person name="Wang A."/>
            <person name="Fan W."/>
        </authorList>
    </citation>
    <scope>NUCLEOTIDE SEQUENCE</scope>
    <source>
        <strain evidence="1">WSJ</strain>
        <tissue evidence="1">Leaf</tissue>
    </source>
</reference>
<proteinExistence type="predicted"/>
<protein>
    <submittedName>
        <fullName evidence="1">Uncharacterized protein</fullName>
    </submittedName>
</protein>
<dbReference type="EMBL" id="JAUHHV010000002">
    <property type="protein sequence ID" value="KAK1433042.1"/>
    <property type="molecule type" value="Genomic_DNA"/>
</dbReference>
<name>A0AAD8L1H7_TARER</name>
<evidence type="ECO:0000313" key="2">
    <source>
        <dbReference type="Proteomes" id="UP001229421"/>
    </source>
</evidence>
<gene>
    <name evidence="1" type="ORF">QVD17_09948</name>
</gene>
<comment type="caution">
    <text evidence="1">The sequence shown here is derived from an EMBL/GenBank/DDBJ whole genome shotgun (WGS) entry which is preliminary data.</text>
</comment>
<dbReference type="AlphaFoldDB" id="A0AAD8L1H7"/>